<keyword evidence="1" id="KW-0812">Transmembrane</keyword>
<protein>
    <recommendedName>
        <fullName evidence="4">MetA-pathway of phenol degradation</fullName>
    </recommendedName>
</protein>
<organism evidence="2 3">
    <name type="scientific">Candidatus Thermokryptus mobilis</name>
    <dbReference type="NCBI Taxonomy" id="1643428"/>
    <lineage>
        <taxon>Bacteria</taxon>
        <taxon>Pseudomonadati</taxon>
        <taxon>Candidatus Kryptoniota</taxon>
        <taxon>Candidatus Thermokryptus</taxon>
    </lineage>
</organism>
<dbReference type="RefSeq" id="WP_140945083.1">
    <property type="nucleotide sequence ID" value="NZ_FAOO01000008.1"/>
</dbReference>
<evidence type="ECO:0000313" key="3">
    <source>
        <dbReference type="Proteomes" id="UP000320623"/>
    </source>
</evidence>
<dbReference type="STRING" id="1643428.GCA_001442855_01314"/>
<keyword evidence="3" id="KW-1185">Reference proteome</keyword>
<gene>
    <name evidence="2" type="ORF">JGI1_01342</name>
</gene>
<evidence type="ECO:0008006" key="4">
    <source>
        <dbReference type="Google" id="ProtNLM"/>
    </source>
</evidence>
<keyword evidence="1" id="KW-0472">Membrane</keyword>
<name>A0A0S4N4P6_9BACT</name>
<keyword evidence="1" id="KW-1133">Transmembrane helix</keyword>
<dbReference type="EMBL" id="FAOO01000008">
    <property type="protein sequence ID" value="CUU05819.1"/>
    <property type="molecule type" value="Genomic_DNA"/>
</dbReference>
<feature type="transmembrane region" description="Helical" evidence="1">
    <location>
        <begin position="6"/>
        <end position="24"/>
    </location>
</feature>
<sequence length="273" mass="31439">MDYKILKYLALFFIFSEISFSGAWTRKGGKIFFVPYYYFYHAEKYYDVNWKSRNLDNYGYFDSNGLGLYFEYGISDKLNFIGNTAILILNRWIDSSNYKTNKGAGDLEIGLKFKVFESGIVLSFQTTGIIPLYSTEREPLIGFGQYAVDTRILIAGGFKPFGIDSYFNFEFGLRKFLRQVADQVRFQILYGANLSGRWQGIVQLDGVNSIGTGSFATRFNPSIETDFVEGKLSISFAHRFTYKAWIQGGFFYDIYGKRIGVGRGFFIAYWIEI</sequence>
<dbReference type="Proteomes" id="UP000320623">
    <property type="component" value="Unassembled WGS sequence"/>
</dbReference>
<dbReference type="OrthoDB" id="9782650at2"/>
<evidence type="ECO:0000256" key="1">
    <source>
        <dbReference type="SAM" id="Phobius"/>
    </source>
</evidence>
<reference evidence="3" key="1">
    <citation type="submission" date="2015-11" db="EMBL/GenBank/DDBJ databases">
        <authorList>
            <person name="Varghese N."/>
        </authorList>
    </citation>
    <scope>NUCLEOTIDE SEQUENCE [LARGE SCALE GENOMIC DNA]</scope>
</reference>
<accession>A0A0S4N4P6</accession>
<proteinExistence type="predicted"/>
<evidence type="ECO:0000313" key="2">
    <source>
        <dbReference type="EMBL" id="CUU05819.1"/>
    </source>
</evidence>
<dbReference type="AlphaFoldDB" id="A0A0S4N4P6"/>